<dbReference type="PROSITE" id="PS50157">
    <property type="entry name" value="ZINC_FINGER_C2H2_2"/>
    <property type="match status" value="1"/>
</dbReference>
<sequence>EVFMAAQEAVSAHRDSQGFEGMLEKMPPGSSFVSETSPAHLRQSLPPDWSSAYVCRCGRKYKLLPSLKLHLRFECGKEPSFSCQFCERRFHHKGSLKRHLYTIHGNTA</sequence>
<gene>
    <name evidence="3" type="ORF">g.56104</name>
</gene>
<evidence type="ECO:0000256" key="1">
    <source>
        <dbReference type="PROSITE-ProRule" id="PRU00042"/>
    </source>
</evidence>
<proteinExistence type="predicted"/>
<organism evidence="3">
    <name type="scientific">Homalodisca liturata</name>
    <dbReference type="NCBI Taxonomy" id="320908"/>
    <lineage>
        <taxon>Eukaryota</taxon>
        <taxon>Metazoa</taxon>
        <taxon>Ecdysozoa</taxon>
        <taxon>Arthropoda</taxon>
        <taxon>Hexapoda</taxon>
        <taxon>Insecta</taxon>
        <taxon>Pterygota</taxon>
        <taxon>Neoptera</taxon>
        <taxon>Paraneoptera</taxon>
        <taxon>Hemiptera</taxon>
        <taxon>Auchenorrhyncha</taxon>
        <taxon>Membracoidea</taxon>
        <taxon>Cicadellidae</taxon>
        <taxon>Cicadellinae</taxon>
        <taxon>Proconiini</taxon>
        <taxon>Homalodisca</taxon>
    </lineage>
</organism>
<feature type="non-terminal residue" evidence="3">
    <location>
        <position position="1"/>
    </location>
</feature>
<protein>
    <recommendedName>
        <fullName evidence="2">C2H2-type domain-containing protein</fullName>
    </recommendedName>
</protein>
<dbReference type="SMART" id="SM00355">
    <property type="entry name" value="ZnF_C2H2"/>
    <property type="match status" value="1"/>
</dbReference>
<dbReference type="PROSITE" id="PS00028">
    <property type="entry name" value="ZINC_FINGER_C2H2_1"/>
    <property type="match status" value="1"/>
</dbReference>
<dbReference type="GO" id="GO:0008270">
    <property type="term" value="F:zinc ion binding"/>
    <property type="evidence" value="ECO:0007669"/>
    <property type="project" value="UniProtKB-KW"/>
</dbReference>
<dbReference type="EMBL" id="GECU01002088">
    <property type="protein sequence ID" value="JAT05619.1"/>
    <property type="molecule type" value="Transcribed_RNA"/>
</dbReference>
<evidence type="ECO:0000313" key="3">
    <source>
        <dbReference type="EMBL" id="JAT05619.1"/>
    </source>
</evidence>
<dbReference type="InterPro" id="IPR036236">
    <property type="entry name" value="Znf_C2H2_sf"/>
</dbReference>
<accession>A0A1B6K2G1</accession>
<feature type="domain" description="C2H2-type" evidence="2">
    <location>
        <begin position="81"/>
        <end position="108"/>
    </location>
</feature>
<dbReference type="Gene3D" id="3.30.160.60">
    <property type="entry name" value="Classic Zinc Finger"/>
    <property type="match status" value="1"/>
</dbReference>
<dbReference type="SUPFAM" id="SSF57667">
    <property type="entry name" value="beta-beta-alpha zinc fingers"/>
    <property type="match status" value="1"/>
</dbReference>
<evidence type="ECO:0000259" key="2">
    <source>
        <dbReference type="PROSITE" id="PS50157"/>
    </source>
</evidence>
<dbReference type="AlphaFoldDB" id="A0A1B6K2G1"/>
<keyword evidence="1" id="KW-0863">Zinc-finger</keyword>
<keyword evidence="1" id="KW-0479">Metal-binding</keyword>
<name>A0A1B6K2G1_9HEMI</name>
<dbReference type="InterPro" id="IPR013087">
    <property type="entry name" value="Znf_C2H2_type"/>
</dbReference>
<reference evidence="3" key="1">
    <citation type="submission" date="2015-11" db="EMBL/GenBank/DDBJ databases">
        <title>De novo transcriptome assembly of four potential Pierce s Disease insect vectors from Arizona vineyards.</title>
        <authorList>
            <person name="Tassone E.E."/>
        </authorList>
    </citation>
    <scope>NUCLEOTIDE SEQUENCE</scope>
</reference>
<keyword evidence="1" id="KW-0862">Zinc</keyword>